<dbReference type="InterPro" id="IPR014388">
    <property type="entry name" value="3-oxoacid_CoA-transferase"/>
</dbReference>
<dbReference type="AlphaFoldDB" id="A0A7X6D6C9"/>
<accession>A0A7X6D6C9</accession>
<evidence type="ECO:0000313" key="6">
    <source>
        <dbReference type="Proteomes" id="UP000521358"/>
    </source>
</evidence>
<dbReference type="SMART" id="SM00882">
    <property type="entry name" value="CoA_trans"/>
    <property type="match status" value="1"/>
</dbReference>
<dbReference type="GO" id="GO:0008410">
    <property type="term" value="F:CoA-transferase activity"/>
    <property type="evidence" value="ECO:0007669"/>
    <property type="project" value="InterPro"/>
</dbReference>
<name>A0A7X6D6C9_9ENTE</name>
<evidence type="ECO:0000313" key="5">
    <source>
        <dbReference type="EMBL" id="NKC66646.1"/>
    </source>
</evidence>
<dbReference type="PANTHER" id="PTHR43293:SF1">
    <property type="entry name" value="ACETATE COA-TRANSFERASE YDIF"/>
    <property type="match status" value="1"/>
</dbReference>
<dbReference type="Gene3D" id="3.40.1080.10">
    <property type="entry name" value="Glutaconate Coenzyme A-transferase"/>
    <property type="match status" value="2"/>
</dbReference>
<evidence type="ECO:0000256" key="2">
    <source>
        <dbReference type="ARBA" id="ARBA00022679"/>
    </source>
</evidence>
<evidence type="ECO:0000256" key="1">
    <source>
        <dbReference type="ARBA" id="ARBA00007154"/>
    </source>
</evidence>
<dbReference type="RefSeq" id="WP_167806013.1">
    <property type="nucleotide sequence ID" value="NZ_JAAVMB010000001.1"/>
</dbReference>
<dbReference type="EMBL" id="JAAVMB010000001">
    <property type="protein sequence ID" value="NKC66646.1"/>
    <property type="molecule type" value="Genomic_DNA"/>
</dbReference>
<reference evidence="5 6" key="1">
    <citation type="submission" date="2020-03" db="EMBL/GenBank/DDBJ databases">
        <title>Bacterial samples isolated from urine from healthy bovine heifers (Gyr breed).</title>
        <authorList>
            <person name="Giannattasio-Ferraz S."/>
            <person name="Maskeri L."/>
            <person name="Penido A."/>
            <person name="Barbosa-Stancioli E.F."/>
            <person name="Putonti C."/>
        </authorList>
    </citation>
    <scope>NUCLEOTIDE SEQUENCE [LARGE SCALE GENOMIC DNA]</scope>
    <source>
        <strain evidence="5 6">UFMG-H7</strain>
    </source>
</reference>
<dbReference type="GO" id="GO:0046952">
    <property type="term" value="P:ketone body catabolic process"/>
    <property type="evidence" value="ECO:0007669"/>
    <property type="project" value="InterPro"/>
</dbReference>
<protein>
    <submittedName>
        <fullName evidence="5">3-oxoacid CoA-transferase</fullName>
    </submittedName>
</protein>
<dbReference type="Pfam" id="PF01144">
    <property type="entry name" value="CoA_trans"/>
    <property type="match status" value="1"/>
</dbReference>
<gene>
    <name evidence="5" type="ORF">HED35_00960</name>
</gene>
<dbReference type="SUPFAM" id="SSF100950">
    <property type="entry name" value="NagB/RpiA/CoA transferase-like"/>
    <property type="match status" value="2"/>
</dbReference>
<feature type="active site" description="5-glutamyl coenzyme A thioester intermediate" evidence="4">
    <location>
        <position position="325"/>
    </location>
</feature>
<dbReference type="InterPro" id="IPR004165">
    <property type="entry name" value="CoA_trans_fam_I"/>
</dbReference>
<dbReference type="PANTHER" id="PTHR43293">
    <property type="entry name" value="ACETATE COA-TRANSFERASE YDIF"/>
    <property type="match status" value="1"/>
</dbReference>
<sequence>MSTKFITAQEVPNLISDNDIVGIEGFIGSGVAEEIFQEIGKYYDNNNSPKNLTLLYSAGIGDGIDRGINLIAKENLLKRVIAGHWGLSPKLQPLVSENKIEAYNFPQGVLAQMFREIASGKDFLFSPVGLGTFVDPDISGGKLNELTTENLIEKITFHDKELLAYSLIKPNIAILRGTFADEKGNISFDEEVLTLGATSLATAVKNNGGTVIVQVKRKVKAGSLNPKLVKIPSLLVDYVVECSEEINHMQTYNTSYNADFIQSNVIKNAKNEITPLNERKIIARRSALLIPRDAKIVNYGIGVPEVISSVLKEEGINEKYTTTIEPGSFGGIPQGGMDFGATVAPDAVIDQAYMFDFYDGGGIDIAFLGLAECDKDGNINVSKFGPKIAGCGGFINITQNTKNVVFCGTFTAGGLKTSIENGQLKIKNEGKKSKFVDSVEQITFSGKTAIKNGQNVYYVTERAVFKLTNYGVELMEIAPGINIQKDILAHMSFEPCISKEIKTMDCSIFQEKKMNLK</sequence>
<dbReference type="InterPro" id="IPR037171">
    <property type="entry name" value="NagB/RpiA_transferase-like"/>
</dbReference>
<dbReference type="Proteomes" id="UP000521358">
    <property type="component" value="Unassembled WGS sequence"/>
</dbReference>
<proteinExistence type="inferred from homology"/>
<comment type="caution">
    <text evidence="5">The sequence shown here is derived from an EMBL/GenBank/DDBJ whole genome shotgun (WGS) entry which is preliminary data.</text>
</comment>
<comment type="similarity">
    <text evidence="1 3">Belongs to the 3-oxoacid CoA-transferase family.</text>
</comment>
<evidence type="ECO:0000256" key="4">
    <source>
        <dbReference type="PIRSR" id="PIRSR000858-1"/>
    </source>
</evidence>
<dbReference type="PIRSF" id="PIRSF000858">
    <property type="entry name" value="SCOT-t"/>
    <property type="match status" value="1"/>
</dbReference>
<organism evidence="5 6">
    <name type="scientific">Vagococcus fluvialis</name>
    <dbReference type="NCBI Taxonomy" id="2738"/>
    <lineage>
        <taxon>Bacteria</taxon>
        <taxon>Bacillati</taxon>
        <taxon>Bacillota</taxon>
        <taxon>Bacilli</taxon>
        <taxon>Lactobacillales</taxon>
        <taxon>Enterococcaceae</taxon>
        <taxon>Vagococcus</taxon>
    </lineage>
</organism>
<evidence type="ECO:0000256" key="3">
    <source>
        <dbReference type="PIRNR" id="PIRNR000858"/>
    </source>
</evidence>
<keyword evidence="2 3" id="KW-0808">Transferase</keyword>